<dbReference type="InterPro" id="IPR050113">
    <property type="entry name" value="Ub_conjugating_enzyme"/>
</dbReference>
<organism evidence="3 4">
    <name type="scientific">Cladophialophora chaetospira</name>
    <dbReference type="NCBI Taxonomy" id="386627"/>
    <lineage>
        <taxon>Eukaryota</taxon>
        <taxon>Fungi</taxon>
        <taxon>Dikarya</taxon>
        <taxon>Ascomycota</taxon>
        <taxon>Pezizomycotina</taxon>
        <taxon>Eurotiomycetes</taxon>
        <taxon>Chaetothyriomycetidae</taxon>
        <taxon>Chaetothyriales</taxon>
        <taxon>Herpotrichiellaceae</taxon>
        <taxon>Cladophialophora</taxon>
    </lineage>
</organism>
<gene>
    <name evidence="3" type="ORF">H2200_010859</name>
</gene>
<dbReference type="SUPFAM" id="SSF54495">
    <property type="entry name" value="UBC-like"/>
    <property type="match status" value="1"/>
</dbReference>
<dbReference type="InterPro" id="IPR016135">
    <property type="entry name" value="UBQ-conjugating_enzyme/RWD"/>
</dbReference>
<sequence>MAYQQRLLKDIHETQAKPYPNIHFVWHDSPNGSIRRACLVLTPENSQRIHLRVEIPATFPLVAPKITCDSKVSHPNVYGTYICASILNTTEGWTPAYTLKAVAIQILSFFSSENLEQTYGGTVSIQNYGPKLYGGLGPLLGSDLFSCQKCGFHCGREGDPNLYPASVAWASPSFLESDEDWLRGSSSGNSLLSVTTPDMTQNTTIPPLPTPAISLKNMASMPDEMLREFCEHLEDEDLVNFAKAWDKIGGATGIVAKFNVLRNRELHCFTLKKSFGEAKLGIGISVHLKGRKGILASEFELLSLEAFKDLRIRHSVHGIPFTHWMPLPLSARHYAIVKPEVMSRLDTINVAARLEARSRADIIYHFMNDVIVQLSEVEDRPGPQKSSLKHASEKAIESFYQLFHLLLCLAVEDASIVNYANNKLRDFQAGKTSKQDSPNLCHLLLNILLADSELHEQTMHVIIKEAITRNVVWMFDRVRGAGMVDLAHMEEDEVCDYRLAKTFEASRTSYRLLMFFNLFRNTIQRGTGAQRKSLEQMCNELFAAHGAPPLGAAAQLAAQVKAVQGINDFFAFWEVMGTGEVPSRAAMTALLRECVWDSAHMGYHVWGVSVADARAIRRDGVDVRRRRVTSFFPNARRR</sequence>
<keyword evidence="1" id="KW-0833">Ubl conjugation pathway</keyword>
<dbReference type="AlphaFoldDB" id="A0AA39CDV8"/>
<dbReference type="Gene3D" id="3.10.110.10">
    <property type="entry name" value="Ubiquitin Conjugating Enzyme"/>
    <property type="match status" value="1"/>
</dbReference>
<dbReference type="CDD" id="cd00195">
    <property type="entry name" value="UBCc_UEV"/>
    <property type="match status" value="1"/>
</dbReference>
<protein>
    <recommendedName>
        <fullName evidence="2">UBC core domain-containing protein</fullName>
    </recommendedName>
</protein>
<evidence type="ECO:0000259" key="2">
    <source>
        <dbReference type="PROSITE" id="PS50127"/>
    </source>
</evidence>
<reference evidence="3" key="1">
    <citation type="submission" date="2022-10" db="EMBL/GenBank/DDBJ databases">
        <title>Culturing micro-colonial fungi from biological soil crusts in the Mojave desert and describing Neophaeococcomyces mojavensis, and introducing the new genera and species Taxawa tesnikishii.</title>
        <authorList>
            <person name="Kurbessoian T."/>
            <person name="Stajich J.E."/>
        </authorList>
    </citation>
    <scope>NUCLEOTIDE SEQUENCE</scope>
    <source>
        <strain evidence="3">TK_41</strain>
    </source>
</reference>
<evidence type="ECO:0000256" key="1">
    <source>
        <dbReference type="ARBA" id="ARBA00022786"/>
    </source>
</evidence>
<accession>A0AA39CDV8</accession>
<dbReference type="InterPro" id="IPR000608">
    <property type="entry name" value="UBC"/>
</dbReference>
<dbReference type="Pfam" id="PF00179">
    <property type="entry name" value="UQ_con"/>
    <property type="match status" value="1"/>
</dbReference>
<dbReference type="Proteomes" id="UP001172673">
    <property type="component" value="Unassembled WGS sequence"/>
</dbReference>
<keyword evidence="4" id="KW-1185">Reference proteome</keyword>
<feature type="domain" description="UBC core" evidence="2">
    <location>
        <begin position="1"/>
        <end position="146"/>
    </location>
</feature>
<proteinExistence type="predicted"/>
<evidence type="ECO:0000313" key="3">
    <source>
        <dbReference type="EMBL" id="KAJ9604745.1"/>
    </source>
</evidence>
<dbReference type="PROSITE" id="PS50127">
    <property type="entry name" value="UBC_2"/>
    <property type="match status" value="1"/>
</dbReference>
<dbReference type="SMART" id="SM00212">
    <property type="entry name" value="UBCc"/>
    <property type="match status" value="1"/>
</dbReference>
<evidence type="ECO:0000313" key="4">
    <source>
        <dbReference type="Proteomes" id="UP001172673"/>
    </source>
</evidence>
<dbReference type="PANTHER" id="PTHR24067">
    <property type="entry name" value="UBIQUITIN-CONJUGATING ENZYME E2"/>
    <property type="match status" value="1"/>
</dbReference>
<dbReference type="EMBL" id="JAPDRK010000018">
    <property type="protein sequence ID" value="KAJ9604745.1"/>
    <property type="molecule type" value="Genomic_DNA"/>
</dbReference>
<name>A0AA39CDV8_9EURO</name>
<comment type="caution">
    <text evidence="3">The sequence shown here is derived from an EMBL/GenBank/DDBJ whole genome shotgun (WGS) entry which is preliminary data.</text>
</comment>